<protein>
    <submittedName>
        <fullName evidence="1">Uncharacterized protein (AIM24 family)</fullName>
    </submittedName>
</protein>
<dbReference type="OrthoDB" id="6048299at2"/>
<name>A0A420XMX2_9ACTN</name>
<dbReference type="InterPro" id="IPR036983">
    <property type="entry name" value="AIM24_sf"/>
</dbReference>
<dbReference type="EMBL" id="RBWV01000013">
    <property type="protein sequence ID" value="RKS72630.1"/>
    <property type="molecule type" value="Genomic_DNA"/>
</dbReference>
<dbReference type="InParanoid" id="A0A420XMX2"/>
<dbReference type="AlphaFoldDB" id="A0A420XMX2"/>
<dbReference type="PANTHER" id="PTHR38074">
    <property type="entry name" value="ALTERED INHERITANCE OF MITOCHONDRIA PROTEIN 24, MITOCHONDRIAL"/>
    <property type="match status" value="1"/>
</dbReference>
<comment type="caution">
    <text evidence="1">The sequence shown here is derived from an EMBL/GenBank/DDBJ whole genome shotgun (WGS) entry which is preliminary data.</text>
</comment>
<dbReference type="Pfam" id="PF01987">
    <property type="entry name" value="AIM24"/>
    <property type="match status" value="1"/>
</dbReference>
<evidence type="ECO:0000313" key="2">
    <source>
        <dbReference type="Proteomes" id="UP000281955"/>
    </source>
</evidence>
<sequence>MAYEKINSKVVKVALGQPVIARRGAMLAYKGTVNFVPHGVPGAGGGMGGLGGAMGGFGGLAGQLVQRAAGEHEAMMQAVGSGEVWYGFRGAHVTVLELAGQQLQVEADRLLVHDSSLQSSTVQIGGGGIRGAVSGLASGQGMFTTQLSGNGSVAVLSHGGTIAIQVDPSKQVAVDPQAYVAALGQLTVEVGAKLGWRDAVGKGSGEAVQLKVSGSGTVLVQASEQKL</sequence>
<dbReference type="Proteomes" id="UP000281955">
    <property type="component" value="Unassembled WGS sequence"/>
</dbReference>
<dbReference type="InterPro" id="IPR002838">
    <property type="entry name" value="AIM24"/>
</dbReference>
<keyword evidence="2" id="KW-1185">Reference proteome</keyword>
<dbReference type="PANTHER" id="PTHR38074:SF1">
    <property type="entry name" value="ALTERED INHERITANCE OF MITOCHONDRIA PROTEIN 24, MITOCHONDRIAL"/>
    <property type="match status" value="1"/>
</dbReference>
<proteinExistence type="predicted"/>
<organism evidence="1 2">
    <name type="scientific">Motilibacter peucedani</name>
    <dbReference type="NCBI Taxonomy" id="598650"/>
    <lineage>
        <taxon>Bacteria</taxon>
        <taxon>Bacillati</taxon>
        <taxon>Actinomycetota</taxon>
        <taxon>Actinomycetes</taxon>
        <taxon>Motilibacterales</taxon>
        <taxon>Motilibacteraceae</taxon>
        <taxon>Motilibacter</taxon>
    </lineage>
</organism>
<dbReference type="RefSeq" id="WP_121194145.1">
    <property type="nucleotide sequence ID" value="NZ_RBWV01000013.1"/>
</dbReference>
<accession>A0A420XMX2</accession>
<gene>
    <name evidence="1" type="ORF">CLV35_2877</name>
</gene>
<dbReference type="Gene3D" id="3.60.160.10">
    <property type="entry name" value="Mitochondrial biogenesis AIM24"/>
    <property type="match status" value="1"/>
</dbReference>
<reference evidence="1 2" key="1">
    <citation type="submission" date="2018-10" db="EMBL/GenBank/DDBJ databases">
        <title>Genomic Encyclopedia of Archaeal and Bacterial Type Strains, Phase II (KMG-II): from individual species to whole genera.</title>
        <authorList>
            <person name="Goeker M."/>
        </authorList>
    </citation>
    <scope>NUCLEOTIDE SEQUENCE [LARGE SCALE GENOMIC DNA]</scope>
    <source>
        <strain evidence="1 2">RP-AC37</strain>
    </source>
</reference>
<evidence type="ECO:0000313" key="1">
    <source>
        <dbReference type="EMBL" id="RKS72630.1"/>
    </source>
</evidence>
<dbReference type="SUPFAM" id="SSF51219">
    <property type="entry name" value="TRAP-like"/>
    <property type="match status" value="1"/>
</dbReference>
<dbReference type="InterPro" id="IPR016031">
    <property type="entry name" value="Trp_RNA-bd_attenuator-like_dom"/>
</dbReference>